<feature type="region of interest" description="Disordered" evidence="1">
    <location>
        <begin position="254"/>
        <end position="354"/>
    </location>
</feature>
<feature type="region of interest" description="Disordered" evidence="1">
    <location>
        <begin position="870"/>
        <end position="894"/>
    </location>
</feature>
<reference evidence="2 3" key="1">
    <citation type="submission" date="2015-07" db="EMBL/GenBank/DDBJ databases">
        <title>High-quality genome of monoxenous trypanosomatid Leptomonas pyrrhocoris.</title>
        <authorList>
            <person name="Flegontov P."/>
            <person name="Butenko A."/>
            <person name="Firsov S."/>
            <person name="Vlcek C."/>
            <person name="Logacheva M.D."/>
            <person name="Field M."/>
            <person name="Filatov D."/>
            <person name="Flegontova O."/>
            <person name="Gerasimov E."/>
            <person name="Jackson A.P."/>
            <person name="Kelly S."/>
            <person name="Opperdoes F."/>
            <person name="O'Reilly A."/>
            <person name="Votypka J."/>
            <person name="Yurchenko V."/>
            <person name="Lukes J."/>
        </authorList>
    </citation>
    <scope>NUCLEOTIDE SEQUENCE [LARGE SCALE GENOMIC DNA]</scope>
    <source>
        <strain evidence="2">H10</strain>
    </source>
</reference>
<feature type="region of interest" description="Disordered" evidence="1">
    <location>
        <begin position="370"/>
        <end position="478"/>
    </location>
</feature>
<feature type="compositionally biased region" description="Low complexity" evidence="1">
    <location>
        <begin position="207"/>
        <end position="217"/>
    </location>
</feature>
<gene>
    <name evidence="2" type="ORF">ABB37_06410</name>
</gene>
<feature type="region of interest" description="Disordered" evidence="1">
    <location>
        <begin position="1056"/>
        <end position="1109"/>
    </location>
</feature>
<feature type="compositionally biased region" description="Low complexity" evidence="1">
    <location>
        <begin position="386"/>
        <end position="408"/>
    </location>
</feature>
<feature type="compositionally biased region" description="Basic residues" evidence="1">
    <location>
        <begin position="1266"/>
        <end position="1278"/>
    </location>
</feature>
<feature type="compositionally biased region" description="Low complexity" evidence="1">
    <location>
        <begin position="84"/>
        <end position="99"/>
    </location>
</feature>
<feature type="region of interest" description="Disordered" evidence="1">
    <location>
        <begin position="25"/>
        <end position="156"/>
    </location>
</feature>
<accession>A0A0M9FY15</accession>
<dbReference type="Proteomes" id="UP000037923">
    <property type="component" value="Unassembled WGS sequence"/>
</dbReference>
<dbReference type="OrthoDB" id="267521at2759"/>
<feature type="compositionally biased region" description="Basic and acidic residues" evidence="1">
    <location>
        <begin position="57"/>
        <end position="67"/>
    </location>
</feature>
<dbReference type="RefSeq" id="XP_015656698.1">
    <property type="nucleotide sequence ID" value="XM_015804720.1"/>
</dbReference>
<evidence type="ECO:0000313" key="3">
    <source>
        <dbReference type="Proteomes" id="UP000037923"/>
    </source>
</evidence>
<feature type="region of interest" description="Disordered" evidence="1">
    <location>
        <begin position="633"/>
        <end position="652"/>
    </location>
</feature>
<feature type="compositionally biased region" description="Basic and acidic residues" evidence="1">
    <location>
        <begin position="883"/>
        <end position="894"/>
    </location>
</feature>
<feature type="compositionally biased region" description="Low complexity" evidence="1">
    <location>
        <begin position="464"/>
        <end position="478"/>
    </location>
</feature>
<sequence length="1428" mass="150233">MLAGSTASLPHSEAVVNSAVFSGSTYSSCASSVEPHGTRYSRRASESPPLRSVDVTEAPHDGDDKSELNPIARSPASVRNGSDCNSRSRSLSTTSSCSNARQDVTEPLKLNSSDNCDMRHGVKDAPAGAVAAAAAPAEGRNDGTPPAAAHASTSASTSPETLLALLSPEQLETALQLYVDRGGIHAYEVAALLTRLPFIDTSAVHPSHALSSASSSPDKGEDAEDATESSSSLLDPEGWLCAVAVAATADAGAAAADTPDGVPDNDDATCDGTPESARSPSVHAGADTQQPKHRYPLMNSRYDSASSGRSRGSVASSQPAAVAPSPEEGAPAAAREGRLPGRRSPTPPTPAMRTLAFDLDDGAAAVAEWSGVPRRPSLPPLPPRPTSSSLHSLLSPAALSLSSSSQALQPKRPGGRQASTTTASSISTTTTSNGRRPPRSSPPTSSSTPSFSVSPPAQRPTEVPPLTASLSSTSTRHSSLPSAIAAAARAEEAGVRTVFQQCLRSPRAAATATLSENDWVALVGELRRGGHRKFPPQAVLDDVARTITEEMQRSKRTEGLTVFDFERVVHTQLDEVRRDLQLNPATAAASPSSMDVAVNVVFPAHPNYCFTLPPKATEASGVHCGSGSSSVARARRSSLSSHSGMKQPSTPASQWRVLPTWCITLAALFPLEMCAVCPMPVVRYLRSVGLVNAVLEALVQRLEVEVEAMPNAAFFTPAGATASASLSEMRSQGLNAVPGSSQQQRPRGKEGDSVAASASFAAMSAPGTNGASSFMWPPRANSLMSFLMSAAAAGGGSVSAARPTSSVVLTSASRDSAPWKESPEWRPTTTEDAPCNAPCSQVHSLERGGDGLFAASCFVGDAGTRGLAASSNRQLSASAPVGRQDDQRPRYLTERPPDEITTSVVARAKARRLMDSLRRHTVPINRYECFARVEHEDEPVQKPLCFISKADLERTFGGSDDGAAADDDSDAMSDVIATLTYDPSAAADAAAAMAAETQNAQRDGGVNGHPSADGHRTVYTNQRRLSAPSPQLSRASAANYFPNVFSGFTRASTMMRRRASSPTSTPFDVDAPAAGSRATSASAALGPSGARRQHRRSPPPPPPPVPGMFRMGGVLLGALPKKQEAALVERLSHPIFDPHTMGLRAASVNATRPPSAPIAGVPPHHRTTSPRVHGTDPVSTAAAAVLKRQASPEASGELNTPARRPPSSPQRRAAGAPSPSLSPSQLHLRCRKWRSNNDSAADPFSKLIFKVAPMREARESPTGRIARQRRSGAARRRPASTAQQQRGNNNVHRPPPPPENRKRTASAEAGSDASSPPFAASRVRMPRNGQHNTIAYASKVPRPRRSNITRERANDGGRGKGGDTRTPVWYTAHHDDAAAARRHAEFILSEREERPPDRAPRPAPMSLYERQLLRQLQRAYTAERVPGN</sequence>
<feature type="compositionally biased region" description="Low complexity" evidence="1">
    <location>
        <begin position="125"/>
        <end position="137"/>
    </location>
</feature>
<dbReference type="VEuPathDB" id="TriTrypDB:LpyrH10_14_1250"/>
<dbReference type="OMA" id="VLPTWCM"/>
<dbReference type="RefSeq" id="XP_015656697.1">
    <property type="nucleotide sequence ID" value="XM_015804719.1"/>
</dbReference>
<organism evidence="2 3">
    <name type="scientific">Leptomonas pyrrhocoris</name>
    <name type="common">Firebug parasite</name>
    <dbReference type="NCBI Taxonomy" id="157538"/>
    <lineage>
        <taxon>Eukaryota</taxon>
        <taxon>Discoba</taxon>
        <taxon>Euglenozoa</taxon>
        <taxon>Kinetoplastea</taxon>
        <taxon>Metakinetoplastina</taxon>
        <taxon>Trypanosomatida</taxon>
        <taxon>Trypanosomatidae</taxon>
        <taxon>Leishmaniinae</taxon>
        <taxon>Leptomonas</taxon>
    </lineage>
</organism>
<feature type="compositionally biased region" description="Low complexity" evidence="1">
    <location>
        <begin position="418"/>
        <end position="435"/>
    </location>
</feature>
<proteinExistence type="predicted"/>
<dbReference type="GeneID" id="26906699"/>
<feature type="compositionally biased region" description="Low complexity" evidence="1">
    <location>
        <begin position="144"/>
        <end position="156"/>
    </location>
</feature>
<evidence type="ECO:0000256" key="1">
    <source>
        <dbReference type="SAM" id="MobiDB-lite"/>
    </source>
</evidence>
<feature type="compositionally biased region" description="Low complexity" evidence="1">
    <location>
        <begin position="1209"/>
        <end position="1226"/>
    </location>
</feature>
<feature type="compositionally biased region" description="Low complexity" evidence="1">
    <location>
        <begin position="633"/>
        <end position="644"/>
    </location>
</feature>
<protein>
    <submittedName>
        <fullName evidence="2">Uncharacterized protein</fullName>
    </submittedName>
</protein>
<feature type="region of interest" description="Disordered" evidence="1">
    <location>
        <begin position="993"/>
        <end position="1016"/>
    </location>
</feature>
<feature type="compositionally biased region" description="Pro residues" evidence="1">
    <location>
        <begin position="376"/>
        <end position="385"/>
    </location>
</feature>
<feature type="region of interest" description="Disordered" evidence="1">
    <location>
        <begin position="808"/>
        <end position="836"/>
    </location>
</feature>
<comment type="caution">
    <text evidence="2">The sequence shown here is derived from an EMBL/GenBank/DDBJ whole genome shotgun (WGS) entry which is preliminary data.</text>
</comment>
<feature type="compositionally biased region" description="Low complexity" evidence="1">
    <location>
        <begin position="304"/>
        <end position="334"/>
    </location>
</feature>
<dbReference type="EMBL" id="LGTL01000014">
    <property type="protein sequence ID" value="KPA78259.1"/>
    <property type="molecule type" value="Genomic_DNA"/>
</dbReference>
<evidence type="ECO:0000313" key="2">
    <source>
        <dbReference type="EMBL" id="KPA78259.1"/>
    </source>
</evidence>
<feature type="compositionally biased region" description="Low complexity" evidence="1">
    <location>
        <begin position="442"/>
        <end position="456"/>
    </location>
</feature>
<keyword evidence="3" id="KW-1185">Reference proteome</keyword>
<dbReference type="EMBL" id="LGTL01000014">
    <property type="protein sequence ID" value="KPA78258.1"/>
    <property type="molecule type" value="Genomic_DNA"/>
</dbReference>
<feature type="compositionally biased region" description="Polar residues" evidence="1">
    <location>
        <begin position="729"/>
        <end position="745"/>
    </location>
</feature>
<feature type="compositionally biased region" description="Low complexity" evidence="1">
    <location>
        <begin position="1056"/>
        <end position="1084"/>
    </location>
</feature>
<feature type="region of interest" description="Disordered" evidence="1">
    <location>
        <begin position="729"/>
        <end position="755"/>
    </location>
</feature>
<feature type="region of interest" description="Disordered" evidence="1">
    <location>
        <begin position="1255"/>
        <end position="1334"/>
    </location>
</feature>
<feature type="region of interest" description="Disordered" evidence="1">
    <location>
        <begin position="1150"/>
        <end position="1226"/>
    </location>
</feature>
<feature type="region of interest" description="Disordered" evidence="1">
    <location>
        <begin position="207"/>
        <end position="234"/>
    </location>
</feature>
<name>A0A0M9FY15_LEPPY</name>